<evidence type="ECO:0000313" key="17">
    <source>
        <dbReference type="Proteomes" id="UP001168990"/>
    </source>
</evidence>
<keyword evidence="9 14" id="KW-0560">Oxidoreductase</keyword>
<dbReference type="PRINTS" id="PR00385">
    <property type="entry name" value="P450"/>
</dbReference>
<dbReference type="InterPro" id="IPR002401">
    <property type="entry name" value="Cyt_P450_E_grp-I"/>
</dbReference>
<evidence type="ECO:0000256" key="9">
    <source>
        <dbReference type="ARBA" id="ARBA00023002"/>
    </source>
</evidence>
<reference evidence="16" key="2">
    <citation type="submission" date="2023-03" db="EMBL/GenBank/DDBJ databases">
        <authorList>
            <person name="Inwood S.N."/>
            <person name="Skelly J.G."/>
            <person name="Guhlin J."/>
            <person name="Harrop T.W.R."/>
            <person name="Goldson S.G."/>
            <person name="Dearden P.K."/>
        </authorList>
    </citation>
    <scope>NUCLEOTIDE SEQUENCE</scope>
    <source>
        <strain evidence="16">Irish</strain>
        <tissue evidence="16">Whole body</tissue>
    </source>
</reference>
<proteinExistence type="inferred from homology"/>
<evidence type="ECO:0000256" key="12">
    <source>
        <dbReference type="ARBA" id="ARBA00023136"/>
    </source>
</evidence>
<keyword evidence="15" id="KW-0812">Transmembrane</keyword>
<dbReference type="PRINTS" id="PR00463">
    <property type="entry name" value="EP450I"/>
</dbReference>
<keyword evidence="17" id="KW-1185">Reference proteome</keyword>
<gene>
    <name evidence="16" type="ORF">PV328_004587</name>
</gene>
<reference evidence="16" key="1">
    <citation type="journal article" date="2023" name="bioRxiv">
        <title>Scaffold-level genome assemblies of two parasitoid biocontrol wasps reveal the parthenogenesis mechanism and an associated novel virus.</title>
        <authorList>
            <person name="Inwood S."/>
            <person name="Skelly J."/>
            <person name="Guhlin J."/>
            <person name="Harrop T."/>
            <person name="Goldson S."/>
            <person name="Dearden P."/>
        </authorList>
    </citation>
    <scope>NUCLEOTIDE SEQUENCE</scope>
    <source>
        <strain evidence="16">Irish</strain>
        <tissue evidence="16">Whole body</tissue>
    </source>
</reference>
<evidence type="ECO:0000256" key="3">
    <source>
        <dbReference type="ARBA" id="ARBA00004406"/>
    </source>
</evidence>
<evidence type="ECO:0000256" key="10">
    <source>
        <dbReference type="ARBA" id="ARBA00023004"/>
    </source>
</evidence>
<dbReference type="GO" id="GO:0020037">
    <property type="term" value="F:heme binding"/>
    <property type="evidence" value="ECO:0007669"/>
    <property type="project" value="InterPro"/>
</dbReference>
<evidence type="ECO:0000256" key="15">
    <source>
        <dbReference type="SAM" id="Phobius"/>
    </source>
</evidence>
<evidence type="ECO:0000256" key="13">
    <source>
        <dbReference type="PIRSR" id="PIRSR602401-1"/>
    </source>
</evidence>
<keyword evidence="7" id="KW-0256">Endoplasmic reticulum</keyword>
<keyword evidence="6 13" id="KW-0479">Metal-binding</keyword>
<dbReference type="FunFam" id="1.10.630.10:FF:000042">
    <property type="entry name" value="Cytochrome P450"/>
    <property type="match status" value="1"/>
</dbReference>
<dbReference type="InterPro" id="IPR017972">
    <property type="entry name" value="Cyt_P450_CS"/>
</dbReference>
<evidence type="ECO:0000256" key="7">
    <source>
        <dbReference type="ARBA" id="ARBA00022824"/>
    </source>
</evidence>
<evidence type="ECO:0000256" key="2">
    <source>
        <dbReference type="ARBA" id="ARBA00004174"/>
    </source>
</evidence>
<evidence type="ECO:0000256" key="8">
    <source>
        <dbReference type="ARBA" id="ARBA00022848"/>
    </source>
</evidence>
<dbReference type="SUPFAM" id="SSF48264">
    <property type="entry name" value="Cytochrome P450"/>
    <property type="match status" value="1"/>
</dbReference>
<feature type="transmembrane region" description="Helical" evidence="15">
    <location>
        <begin position="6"/>
        <end position="28"/>
    </location>
</feature>
<evidence type="ECO:0000256" key="4">
    <source>
        <dbReference type="ARBA" id="ARBA00010617"/>
    </source>
</evidence>
<dbReference type="InterPro" id="IPR036396">
    <property type="entry name" value="Cyt_P450_sf"/>
</dbReference>
<evidence type="ECO:0000256" key="6">
    <source>
        <dbReference type="ARBA" id="ARBA00022723"/>
    </source>
</evidence>
<keyword evidence="5 13" id="KW-0349">Heme</keyword>
<sequence length="500" mass="58094">MFSIELMLSLIAILMAIYHYLTSTYNYWKKFGVPGPKPTAPFGNVSAIIMRVHNIGTYLQRMYNTYKDHPLTGFYIIREPNIIINDLDIIKDVLVKDFSKFSDRGQIIHEKHEPLSLHLFNLEPKRWRLMRKKLTPIFTSSKLKNMFYLLMECGKQMENYLDKIDDEIVDMREIPARFTTDVVGVCAFGLEANALQDEKSLLRIIGKRIFDLNLKSLMRFICGLFLPSLYSNFIGYFTRDNLVDNFITGLTKDAMEYRKNKNINRGDFMDLLLALKNQPTELNDDIELTDKLLAAQVFVFFAAGFETSSTTIGNALYEMAMNPSVQSKLRTEINDELKRTNGQYDYDGIKNMQYMHKIIQETLRKYPPLPFITRRTGMPYKFAGTNITIPANVRVWIPLLGIHRNPNYYPKPEVFDPERFSEENIESRHEMTFLPFGKGSRNCIGGRFAYMQMKVGLMKILENHVVEVCEKTDDLYEIDLRGILLVPKNGIFLRIKKVSN</sequence>
<name>A0AA39FAW5_9HYME</name>
<evidence type="ECO:0000256" key="11">
    <source>
        <dbReference type="ARBA" id="ARBA00023033"/>
    </source>
</evidence>
<dbReference type="InterPro" id="IPR050476">
    <property type="entry name" value="Insect_CytP450_Detox"/>
</dbReference>
<feature type="binding site" description="axial binding residue" evidence="13">
    <location>
        <position position="443"/>
    </location>
    <ligand>
        <name>heme</name>
        <dbReference type="ChEBI" id="CHEBI:30413"/>
    </ligand>
    <ligandPart>
        <name>Fe</name>
        <dbReference type="ChEBI" id="CHEBI:18248"/>
    </ligandPart>
</feature>
<dbReference type="InterPro" id="IPR001128">
    <property type="entry name" value="Cyt_P450"/>
</dbReference>
<keyword evidence="8" id="KW-0492">Microsome</keyword>
<dbReference type="GO" id="GO:0005789">
    <property type="term" value="C:endoplasmic reticulum membrane"/>
    <property type="evidence" value="ECO:0007669"/>
    <property type="project" value="UniProtKB-SubCell"/>
</dbReference>
<evidence type="ECO:0000256" key="14">
    <source>
        <dbReference type="RuleBase" id="RU000461"/>
    </source>
</evidence>
<keyword evidence="15" id="KW-1133">Transmembrane helix</keyword>
<evidence type="ECO:0000313" key="16">
    <source>
        <dbReference type="EMBL" id="KAK0166140.1"/>
    </source>
</evidence>
<comment type="caution">
    <text evidence="16">The sequence shown here is derived from an EMBL/GenBank/DDBJ whole genome shotgun (WGS) entry which is preliminary data.</text>
</comment>
<comment type="similarity">
    <text evidence="4 14">Belongs to the cytochrome P450 family.</text>
</comment>
<comment type="subcellular location">
    <subcellularLocation>
        <location evidence="3">Endoplasmic reticulum membrane</location>
        <topology evidence="3">Peripheral membrane protein</topology>
    </subcellularLocation>
    <subcellularLocation>
        <location evidence="2">Microsome membrane</location>
        <topology evidence="2">Peripheral membrane protein</topology>
    </subcellularLocation>
</comment>
<accession>A0AA39FAW5</accession>
<evidence type="ECO:0000256" key="5">
    <source>
        <dbReference type="ARBA" id="ARBA00022617"/>
    </source>
</evidence>
<comment type="cofactor">
    <cofactor evidence="1 13">
        <name>heme</name>
        <dbReference type="ChEBI" id="CHEBI:30413"/>
    </cofactor>
</comment>
<dbReference type="PANTHER" id="PTHR24292:SF54">
    <property type="entry name" value="CYP9F3-RELATED"/>
    <property type="match status" value="1"/>
</dbReference>
<keyword evidence="12 15" id="KW-0472">Membrane</keyword>
<dbReference type="Pfam" id="PF00067">
    <property type="entry name" value="p450"/>
    <property type="match status" value="1"/>
</dbReference>
<keyword evidence="10 13" id="KW-0408">Iron</keyword>
<evidence type="ECO:0000256" key="1">
    <source>
        <dbReference type="ARBA" id="ARBA00001971"/>
    </source>
</evidence>
<protein>
    <recommendedName>
        <fullName evidence="18">Cytochrome P450</fullName>
    </recommendedName>
</protein>
<dbReference type="CDD" id="cd11056">
    <property type="entry name" value="CYP6-like"/>
    <property type="match status" value="1"/>
</dbReference>
<dbReference type="PANTHER" id="PTHR24292">
    <property type="entry name" value="CYTOCHROME P450"/>
    <property type="match status" value="1"/>
</dbReference>
<organism evidence="16 17">
    <name type="scientific">Microctonus aethiopoides</name>
    <dbReference type="NCBI Taxonomy" id="144406"/>
    <lineage>
        <taxon>Eukaryota</taxon>
        <taxon>Metazoa</taxon>
        <taxon>Ecdysozoa</taxon>
        <taxon>Arthropoda</taxon>
        <taxon>Hexapoda</taxon>
        <taxon>Insecta</taxon>
        <taxon>Pterygota</taxon>
        <taxon>Neoptera</taxon>
        <taxon>Endopterygota</taxon>
        <taxon>Hymenoptera</taxon>
        <taxon>Apocrita</taxon>
        <taxon>Ichneumonoidea</taxon>
        <taxon>Braconidae</taxon>
        <taxon>Euphorinae</taxon>
        <taxon>Microctonus</taxon>
    </lineage>
</organism>
<feature type="transmembrane region" description="Helical" evidence="15">
    <location>
        <begin position="217"/>
        <end position="237"/>
    </location>
</feature>
<dbReference type="AlphaFoldDB" id="A0AA39FAW5"/>
<dbReference type="PROSITE" id="PS00086">
    <property type="entry name" value="CYTOCHROME_P450"/>
    <property type="match status" value="1"/>
</dbReference>
<dbReference type="Gene3D" id="1.10.630.10">
    <property type="entry name" value="Cytochrome P450"/>
    <property type="match status" value="1"/>
</dbReference>
<evidence type="ECO:0008006" key="18">
    <source>
        <dbReference type="Google" id="ProtNLM"/>
    </source>
</evidence>
<keyword evidence="11 14" id="KW-0503">Monooxygenase</keyword>
<dbReference type="GO" id="GO:0016705">
    <property type="term" value="F:oxidoreductase activity, acting on paired donors, with incorporation or reduction of molecular oxygen"/>
    <property type="evidence" value="ECO:0007669"/>
    <property type="project" value="InterPro"/>
</dbReference>
<dbReference type="Proteomes" id="UP001168990">
    <property type="component" value="Unassembled WGS sequence"/>
</dbReference>
<dbReference type="EMBL" id="JAQQBS010001422">
    <property type="protein sequence ID" value="KAK0166140.1"/>
    <property type="molecule type" value="Genomic_DNA"/>
</dbReference>
<dbReference type="GO" id="GO:0005506">
    <property type="term" value="F:iron ion binding"/>
    <property type="evidence" value="ECO:0007669"/>
    <property type="project" value="InterPro"/>
</dbReference>
<dbReference type="GO" id="GO:0004497">
    <property type="term" value="F:monooxygenase activity"/>
    <property type="evidence" value="ECO:0007669"/>
    <property type="project" value="UniProtKB-KW"/>
</dbReference>